<dbReference type="Gene3D" id="6.10.110.10">
    <property type="match status" value="1"/>
</dbReference>
<reference evidence="7 8" key="1">
    <citation type="submission" date="2024-04" db="EMBL/GenBank/DDBJ databases">
        <title>Phyllosticta paracitricarpa is synonymous to the EU quarantine fungus P. citricarpa based on phylogenomic analyses.</title>
        <authorList>
            <consortium name="Lawrence Berkeley National Laboratory"/>
            <person name="Van Ingen-Buijs V.A."/>
            <person name="Van Westerhoven A.C."/>
            <person name="Haridas S."/>
            <person name="Skiadas P."/>
            <person name="Martin F."/>
            <person name="Groenewald J.Z."/>
            <person name="Crous P.W."/>
            <person name="Seidl M.F."/>
        </authorList>
    </citation>
    <scope>NUCLEOTIDE SEQUENCE [LARGE SCALE GENOMIC DNA]</scope>
    <source>
        <strain evidence="7 8">CBS 123371</strain>
    </source>
</reference>
<feature type="transmembrane region" description="Helical" evidence="6">
    <location>
        <begin position="36"/>
        <end position="58"/>
    </location>
</feature>
<evidence type="ECO:0000313" key="8">
    <source>
        <dbReference type="Proteomes" id="UP001363622"/>
    </source>
</evidence>
<name>A0ABR1KTD4_9PEZI</name>
<keyword evidence="4 6" id="KW-1133">Transmembrane helix</keyword>
<comment type="subcellular location">
    <subcellularLocation>
        <location evidence="1">Membrane</location>
        <topology evidence="1">Multi-pass membrane protein</topology>
    </subcellularLocation>
</comment>
<sequence length="65" mass="6392">MPFFLLGPLLGLAGFGPGGIIAGSLAAATLSFFGWVPAGGVLAVFQSAAMGGYGGAVLERVFGFL</sequence>
<gene>
    <name evidence="7" type="ORF">IWZ03DRAFT_372625</name>
</gene>
<dbReference type="EMBL" id="JBBPHU010000003">
    <property type="protein sequence ID" value="KAK7520280.1"/>
    <property type="molecule type" value="Genomic_DNA"/>
</dbReference>
<comment type="caution">
    <text evidence="7">The sequence shown here is derived from an EMBL/GenBank/DDBJ whole genome shotgun (WGS) entry which is preliminary data.</text>
</comment>
<protein>
    <submittedName>
        <fullName evidence="7">Uncharacterized protein</fullName>
    </submittedName>
</protein>
<dbReference type="InterPro" id="IPR038213">
    <property type="entry name" value="IFI6/IFI27-like_sf"/>
</dbReference>
<dbReference type="Pfam" id="PF06140">
    <property type="entry name" value="Ifi-6-16"/>
    <property type="match status" value="1"/>
</dbReference>
<evidence type="ECO:0000256" key="1">
    <source>
        <dbReference type="ARBA" id="ARBA00004141"/>
    </source>
</evidence>
<keyword evidence="5 6" id="KW-0472">Membrane</keyword>
<evidence type="ECO:0000256" key="4">
    <source>
        <dbReference type="ARBA" id="ARBA00022989"/>
    </source>
</evidence>
<evidence type="ECO:0000256" key="6">
    <source>
        <dbReference type="SAM" id="Phobius"/>
    </source>
</evidence>
<dbReference type="InterPro" id="IPR009311">
    <property type="entry name" value="IFI6/IFI27-like"/>
</dbReference>
<keyword evidence="8" id="KW-1185">Reference proteome</keyword>
<keyword evidence="3 6" id="KW-0812">Transmembrane</keyword>
<dbReference type="Proteomes" id="UP001363622">
    <property type="component" value="Unassembled WGS sequence"/>
</dbReference>
<organism evidence="7 8">
    <name type="scientific">Phyllosticta citriasiana</name>
    <dbReference type="NCBI Taxonomy" id="595635"/>
    <lineage>
        <taxon>Eukaryota</taxon>
        <taxon>Fungi</taxon>
        <taxon>Dikarya</taxon>
        <taxon>Ascomycota</taxon>
        <taxon>Pezizomycotina</taxon>
        <taxon>Dothideomycetes</taxon>
        <taxon>Dothideomycetes incertae sedis</taxon>
        <taxon>Botryosphaeriales</taxon>
        <taxon>Phyllostictaceae</taxon>
        <taxon>Phyllosticta</taxon>
    </lineage>
</organism>
<comment type="similarity">
    <text evidence="2">Belongs to the IFI6/IFI27 family.</text>
</comment>
<proteinExistence type="inferred from homology"/>
<accession>A0ABR1KTD4</accession>
<evidence type="ECO:0000256" key="2">
    <source>
        <dbReference type="ARBA" id="ARBA00007262"/>
    </source>
</evidence>
<evidence type="ECO:0000256" key="3">
    <source>
        <dbReference type="ARBA" id="ARBA00022692"/>
    </source>
</evidence>
<evidence type="ECO:0000313" key="7">
    <source>
        <dbReference type="EMBL" id="KAK7520280.1"/>
    </source>
</evidence>
<evidence type="ECO:0000256" key="5">
    <source>
        <dbReference type="ARBA" id="ARBA00023136"/>
    </source>
</evidence>